<sequence>MVTDKDIASLAEFIAAMKEVTQEAIGADLYLHRNGIKLVSAFEALEHSLRDLTNEVKEKIKKE</sequence>
<dbReference type="EMBL" id="LR797316">
    <property type="protein sequence ID" value="CAB4203049.1"/>
    <property type="molecule type" value="Genomic_DNA"/>
</dbReference>
<evidence type="ECO:0000313" key="1">
    <source>
        <dbReference type="EMBL" id="CAB4203049.1"/>
    </source>
</evidence>
<protein>
    <submittedName>
        <fullName evidence="1">Uncharacterized protein</fullName>
    </submittedName>
</protein>
<proteinExistence type="predicted"/>
<accession>A0A6J5S040</accession>
<reference evidence="1" key="1">
    <citation type="submission" date="2020-05" db="EMBL/GenBank/DDBJ databases">
        <authorList>
            <person name="Chiriac C."/>
            <person name="Salcher M."/>
            <person name="Ghai R."/>
            <person name="Kavagutti S V."/>
        </authorList>
    </citation>
    <scope>NUCLEOTIDE SEQUENCE</scope>
</reference>
<name>A0A6J5S040_9CAUD</name>
<gene>
    <name evidence="1" type="ORF">UFOVP1365_40</name>
</gene>
<organism evidence="1">
    <name type="scientific">uncultured Caudovirales phage</name>
    <dbReference type="NCBI Taxonomy" id="2100421"/>
    <lineage>
        <taxon>Viruses</taxon>
        <taxon>Duplodnaviria</taxon>
        <taxon>Heunggongvirae</taxon>
        <taxon>Uroviricota</taxon>
        <taxon>Caudoviricetes</taxon>
        <taxon>Peduoviridae</taxon>
        <taxon>Maltschvirus</taxon>
        <taxon>Maltschvirus maltsch</taxon>
    </lineage>
</organism>